<evidence type="ECO:0000256" key="1">
    <source>
        <dbReference type="SAM" id="Phobius"/>
    </source>
</evidence>
<proteinExistence type="predicted"/>
<sequence length="119" mass="13528">MDKDFDFDNIGKQTPYRTSDNFFEEVQRRVMVQTGIAQRQKRRRLQMIVATTFAVAAVLAGLLFVPSFLPADSPLSDTKVLAVDNVTLSIDPVDNWIKNLSDEELEELVSFSENDIFLN</sequence>
<dbReference type="AlphaFoldDB" id="A0A1M4W1G1"/>
<dbReference type="Proteomes" id="UP000184436">
    <property type="component" value="Unassembled WGS sequence"/>
</dbReference>
<evidence type="ECO:0000313" key="3">
    <source>
        <dbReference type="Proteomes" id="UP000184436"/>
    </source>
</evidence>
<keyword evidence="1" id="KW-0812">Transmembrane</keyword>
<feature type="transmembrane region" description="Helical" evidence="1">
    <location>
        <begin position="48"/>
        <end position="69"/>
    </location>
</feature>
<dbReference type="RefSeq" id="WP_025073901.1">
    <property type="nucleotide sequence ID" value="NZ_FQVD01000005.1"/>
</dbReference>
<dbReference type="OrthoDB" id="1095560at2"/>
<name>A0A1M4W1G1_9BACE</name>
<gene>
    <name evidence="2" type="ORF">SAMN05444349_105179</name>
</gene>
<keyword evidence="1" id="KW-0472">Membrane</keyword>
<keyword evidence="3" id="KW-1185">Reference proteome</keyword>
<protein>
    <submittedName>
        <fullName evidence="2">Uncharacterized protein</fullName>
    </submittedName>
</protein>
<evidence type="ECO:0000313" key="2">
    <source>
        <dbReference type="EMBL" id="SHE74792.1"/>
    </source>
</evidence>
<accession>A0A1M4W1G1</accession>
<reference evidence="2 3" key="1">
    <citation type="submission" date="2016-11" db="EMBL/GenBank/DDBJ databases">
        <authorList>
            <person name="Jaros S."/>
            <person name="Januszkiewicz K."/>
            <person name="Wedrychowicz H."/>
        </authorList>
    </citation>
    <scope>NUCLEOTIDE SEQUENCE [LARGE SCALE GENOMIC DNA]</scope>
    <source>
        <strain evidence="2 3">DSM 26883</strain>
    </source>
</reference>
<dbReference type="STRING" id="871325.SAMN05444349_105179"/>
<dbReference type="EMBL" id="FQVD01000005">
    <property type="protein sequence ID" value="SHE74792.1"/>
    <property type="molecule type" value="Genomic_DNA"/>
</dbReference>
<keyword evidence="1" id="KW-1133">Transmembrane helix</keyword>
<organism evidence="2 3">
    <name type="scientific">Bacteroides faecichinchillae</name>
    <dbReference type="NCBI Taxonomy" id="871325"/>
    <lineage>
        <taxon>Bacteria</taxon>
        <taxon>Pseudomonadati</taxon>
        <taxon>Bacteroidota</taxon>
        <taxon>Bacteroidia</taxon>
        <taxon>Bacteroidales</taxon>
        <taxon>Bacteroidaceae</taxon>
        <taxon>Bacteroides</taxon>
    </lineage>
</organism>